<reference evidence="6 7" key="1">
    <citation type="submission" date="2017-04" db="EMBL/GenBank/DDBJ databases">
        <authorList>
            <person name="Afonso C.L."/>
            <person name="Miller P.J."/>
            <person name="Scott M.A."/>
            <person name="Spackman E."/>
            <person name="Goraichik I."/>
            <person name="Dimitrov K.M."/>
            <person name="Suarez D.L."/>
            <person name="Swayne D.E."/>
        </authorList>
    </citation>
    <scope>NUCLEOTIDE SEQUENCE [LARGE SCALE GENOMIC DNA]</scope>
    <source>
        <strain evidence="6 7">A2P</strain>
    </source>
</reference>
<dbReference type="EC" id="2.3.3.16" evidence="3"/>
<evidence type="ECO:0000256" key="2">
    <source>
        <dbReference type="ARBA" id="ARBA00010566"/>
    </source>
</evidence>
<dbReference type="SUPFAM" id="SSF48256">
    <property type="entry name" value="Citrate synthase"/>
    <property type="match status" value="1"/>
</dbReference>
<gene>
    <name evidence="6" type="ORF">SAMN02982917_6134</name>
</gene>
<feature type="region of interest" description="Disordered" evidence="5">
    <location>
        <begin position="249"/>
        <end position="279"/>
    </location>
</feature>
<dbReference type="InterPro" id="IPR036969">
    <property type="entry name" value="Citrate_synthase_sf"/>
</dbReference>
<dbReference type="InterPro" id="IPR002020">
    <property type="entry name" value="Citrate_synthase"/>
</dbReference>
<sequence length="279" mass="28786">MSEATIDSATGWWRTSIIDIHPGSIRVRGYAIEELIGTIGFPDMVWLMLRGDLPTPAQGRLLGAALVAAVDHGPQAPSIATARMAATCGVGLNNAMASGINALGDVHGGAGQQCMELYAAVAARMADHMAGGLSLAGAAESEIAARLERREHIPGFGHRFHPVDPRAGRLLALVDAAKGEGAVTGEAAAIGRAVEDALAARKGRRLPMNIDGATAVVFAELGFPAGLGRGLFVLSRSVGILAHAWEQSQQGGRIKGPMPPSIPYRYDGAAPRPVPGDGA</sequence>
<dbReference type="PANTHER" id="PTHR11739">
    <property type="entry name" value="CITRATE SYNTHASE"/>
    <property type="match status" value="1"/>
</dbReference>
<name>A0A1X7HI12_9PROT</name>
<dbReference type="STRING" id="286727.SAMN02982917_6134"/>
<dbReference type="UniPathway" id="UPA00223">
    <property type="reaction ID" value="UER00717"/>
</dbReference>
<dbReference type="PANTHER" id="PTHR11739:SF4">
    <property type="entry name" value="CITRATE SYNTHASE, PEROXISOMAL"/>
    <property type="match status" value="1"/>
</dbReference>
<dbReference type="Proteomes" id="UP000192936">
    <property type="component" value="Unassembled WGS sequence"/>
</dbReference>
<dbReference type="GO" id="GO:0036440">
    <property type="term" value="F:citrate synthase activity"/>
    <property type="evidence" value="ECO:0007669"/>
    <property type="project" value="UniProtKB-EC"/>
</dbReference>
<dbReference type="GO" id="GO:0006099">
    <property type="term" value="P:tricarboxylic acid cycle"/>
    <property type="evidence" value="ECO:0007669"/>
    <property type="project" value="UniProtKB-UniPathway"/>
</dbReference>
<dbReference type="OrthoDB" id="9759263at2"/>
<dbReference type="GO" id="GO:0005975">
    <property type="term" value="P:carbohydrate metabolic process"/>
    <property type="evidence" value="ECO:0007669"/>
    <property type="project" value="TreeGrafter"/>
</dbReference>
<proteinExistence type="inferred from homology"/>
<comment type="pathway">
    <text evidence="1">Carbohydrate metabolism; tricarboxylic acid cycle; isocitrate from oxaloacetate: step 1/2.</text>
</comment>
<evidence type="ECO:0000256" key="4">
    <source>
        <dbReference type="ARBA" id="ARBA00022679"/>
    </source>
</evidence>
<keyword evidence="4" id="KW-0808">Transferase</keyword>
<comment type="similarity">
    <text evidence="2">Belongs to the citrate synthase family.</text>
</comment>
<dbReference type="EMBL" id="FXAK01000008">
    <property type="protein sequence ID" value="SMF86997.1"/>
    <property type="molecule type" value="Genomic_DNA"/>
</dbReference>
<dbReference type="InterPro" id="IPR016143">
    <property type="entry name" value="Citrate_synth-like_sm_a-sub"/>
</dbReference>
<evidence type="ECO:0000256" key="3">
    <source>
        <dbReference type="ARBA" id="ARBA00012972"/>
    </source>
</evidence>
<dbReference type="CDD" id="cd06100">
    <property type="entry name" value="CCL_ACL-C"/>
    <property type="match status" value="1"/>
</dbReference>
<dbReference type="RefSeq" id="WP_085090995.1">
    <property type="nucleotide sequence ID" value="NZ_FXAK01000008.1"/>
</dbReference>
<evidence type="ECO:0000256" key="5">
    <source>
        <dbReference type="SAM" id="MobiDB-lite"/>
    </source>
</evidence>
<dbReference type="AlphaFoldDB" id="A0A1X7HI12"/>
<dbReference type="Gene3D" id="1.10.230.10">
    <property type="entry name" value="Cytochrome P450-Terp, domain 2"/>
    <property type="match status" value="1"/>
</dbReference>
<organism evidence="6 7">
    <name type="scientific">Azospirillum oryzae</name>
    <dbReference type="NCBI Taxonomy" id="286727"/>
    <lineage>
        <taxon>Bacteria</taxon>
        <taxon>Pseudomonadati</taxon>
        <taxon>Pseudomonadota</taxon>
        <taxon>Alphaproteobacteria</taxon>
        <taxon>Rhodospirillales</taxon>
        <taxon>Azospirillaceae</taxon>
        <taxon>Azospirillum</taxon>
    </lineage>
</organism>
<dbReference type="Gene3D" id="1.10.580.10">
    <property type="entry name" value="Citrate Synthase, domain 1"/>
    <property type="match status" value="2"/>
</dbReference>
<dbReference type="InterPro" id="IPR016142">
    <property type="entry name" value="Citrate_synth-like_lrg_a-sub"/>
</dbReference>
<accession>A0A1X7HI12</accession>
<evidence type="ECO:0000313" key="7">
    <source>
        <dbReference type="Proteomes" id="UP000192936"/>
    </source>
</evidence>
<dbReference type="NCBIfam" id="NF004864">
    <property type="entry name" value="PRK06224.1-1"/>
    <property type="match status" value="1"/>
</dbReference>
<evidence type="ECO:0000313" key="6">
    <source>
        <dbReference type="EMBL" id="SMF86997.1"/>
    </source>
</evidence>
<dbReference type="Pfam" id="PF00285">
    <property type="entry name" value="Citrate_synt"/>
    <property type="match status" value="1"/>
</dbReference>
<dbReference type="GO" id="GO:0005829">
    <property type="term" value="C:cytosol"/>
    <property type="evidence" value="ECO:0007669"/>
    <property type="project" value="TreeGrafter"/>
</dbReference>
<protein>
    <recommendedName>
        <fullName evidence="3">citrate synthase (unknown stereospecificity)</fullName>
        <ecNumber evidence="3">2.3.3.16</ecNumber>
    </recommendedName>
</protein>
<evidence type="ECO:0000256" key="1">
    <source>
        <dbReference type="ARBA" id="ARBA00004751"/>
    </source>
</evidence>